<dbReference type="Gene3D" id="3.40.50.720">
    <property type="entry name" value="NAD(P)-binding Rossmann-like Domain"/>
    <property type="match status" value="1"/>
</dbReference>
<feature type="region of interest" description="Disordered" evidence="3">
    <location>
        <begin position="41"/>
        <end position="83"/>
    </location>
</feature>
<evidence type="ECO:0000256" key="2">
    <source>
        <dbReference type="ARBA" id="ARBA00023002"/>
    </source>
</evidence>
<dbReference type="PRINTS" id="PR00081">
    <property type="entry name" value="GDHRDH"/>
</dbReference>
<feature type="compositionally biased region" description="Gly residues" evidence="3">
    <location>
        <begin position="54"/>
        <end position="68"/>
    </location>
</feature>
<keyword evidence="5" id="KW-1185">Reference proteome</keyword>
<evidence type="ECO:0000256" key="3">
    <source>
        <dbReference type="SAM" id="MobiDB-lite"/>
    </source>
</evidence>
<feature type="compositionally biased region" description="Low complexity" evidence="3">
    <location>
        <begin position="111"/>
        <end position="124"/>
    </location>
</feature>
<evidence type="ECO:0000256" key="1">
    <source>
        <dbReference type="ARBA" id="ARBA00006484"/>
    </source>
</evidence>
<dbReference type="AlphaFoldDB" id="A0A835S9U3"/>
<dbReference type="EMBL" id="JAEHOC010000089">
    <property type="protein sequence ID" value="KAG2422979.1"/>
    <property type="molecule type" value="Genomic_DNA"/>
</dbReference>
<comment type="caution">
    <text evidence="4">The sequence shown here is derived from an EMBL/GenBank/DDBJ whole genome shotgun (WGS) entry which is preliminary data.</text>
</comment>
<dbReference type="PANTHER" id="PTHR24321:SF8">
    <property type="entry name" value="ESTRADIOL 17-BETA-DEHYDROGENASE 8-RELATED"/>
    <property type="match status" value="1"/>
</dbReference>
<dbReference type="SUPFAM" id="SSF51735">
    <property type="entry name" value="NAD(P)-binding Rossmann-fold domains"/>
    <property type="match status" value="1"/>
</dbReference>
<proteinExistence type="inferred from homology"/>
<dbReference type="PANTHER" id="PTHR24321">
    <property type="entry name" value="DEHYDROGENASES, SHORT CHAIN"/>
    <property type="match status" value="1"/>
</dbReference>
<sequence>MAVAATALRRAAPGLLQQLARPLGLGPAAAVAATGHRLLQSSGAAAAAAAQQQGAGGSPSSGGGGPSASGGDPSSGPGGPGGVYLVFGASGGNGSALVERLAARPPPPAAAPGSGSSSGSSSGRSSGGGSVRVVLAGLHGDKLQATARDKAGGSGGGGGGGGARVEQEVLQCDARDPQQVEAVVRAVLSRHGRLDGVASLVGDVAAGSATATSAERFKQVLDTNLVTAFNVTRAAVKPAASAAPGHPHPEGGPAALAAAPRPASPAQELALLKQPGGGCVVLVSGAVAATGIPHFEAMSAAKAGVEGLARATAATYAARGIRVNCVAPGLTTTPQTTGFTQGPAAVREASREMTPAKRFAAPADVAAALAFLLSPEAASVNGQVLAVDGGLSTLHTTPATDVAGH</sequence>
<evidence type="ECO:0000313" key="4">
    <source>
        <dbReference type="EMBL" id="KAG2422979.1"/>
    </source>
</evidence>
<accession>A0A835S9U3</accession>
<keyword evidence="2" id="KW-0560">Oxidoreductase</keyword>
<name>A0A835S9U3_CHLIN</name>
<dbReference type="Pfam" id="PF13561">
    <property type="entry name" value="adh_short_C2"/>
    <property type="match status" value="2"/>
</dbReference>
<dbReference type="InterPro" id="IPR036291">
    <property type="entry name" value="NAD(P)-bd_dom_sf"/>
</dbReference>
<feature type="region of interest" description="Disordered" evidence="3">
    <location>
        <begin position="240"/>
        <end position="260"/>
    </location>
</feature>
<dbReference type="Proteomes" id="UP000650467">
    <property type="component" value="Unassembled WGS sequence"/>
</dbReference>
<feature type="region of interest" description="Disordered" evidence="3">
    <location>
        <begin position="144"/>
        <end position="164"/>
    </location>
</feature>
<dbReference type="CDD" id="cd05233">
    <property type="entry name" value="SDR_c"/>
    <property type="match status" value="1"/>
</dbReference>
<dbReference type="InterPro" id="IPR002347">
    <property type="entry name" value="SDR_fam"/>
</dbReference>
<evidence type="ECO:0000313" key="5">
    <source>
        <dbReference type="Proteomes" id="UP000650467"/>
    </source>
</evidence>
<dbReference type="GO" id="GO:0016491">
    <property type="term" value="F:oxidoreductase activity"/>
    <property type="evidence" value="ECO:0007669"/>
    <property type="project" value="UniProtKB-KW"/>
</dbReference>
<feature type="compositionally biased region" description="Low complexity" evidence="3">
    <location>
        <begin position="41"/>
        <end position="53"/>
    </location>
</feature>
<gene>
    <name evidence="4" type="ORF">HXX76_015650</name>
</gene>
<comment type="similarity">
    <text evidence="1">Belongs to the short-chain dehydrogenases/reductases (SDR) family.</text>
</comment>
<feature type="region of interest" description="Disordered" evidence="3">
    <location>
        <begin position="104"/>
        <end position="131"/>
    </location>
</feature>
<organism evidence="4 5">
    <name type="scientific">Chlamydomonas incerta</name>
    <dbReference type="NCBI Taxonomy" id="51695"/>
    <lineage>
        <taxon>Eukaryota</taxon>
        <taxon>Viridiplantae</taxon>
        <taxon>Chlorophyta</taxon>
        <taxon>core chlorophytes</taxon>
        <taxon>Chlorophyceae</taxon>
        <taxon>CS clade</taxon>
        <taxon>Chlamydomonadales</taxon>
        <taxon>Chlamydomonadaceae</taxon>
        <taxon>Chlamydomonas</taxon>
    </lineage>
</organism>
<protein>
    <submittedName>
        <fullName evidence="4">Uncharacterized protein</fullName>
    </submittedName>
</protein>
<dbReference type="OrthoDB" id="294295at2759"/>
<reference evidence="4" key="1">
    <citation type="journal article" date="2020" name="bioRxiv">
        <title>Comparative genomics of Chlamydomonas.</title>
        <authorList>
            <person name="Craig R.J."/>
            <person name="Hasan A.R."/>
            <person name="Ness R.W."/>
            <person name="Keightley P.D."/>
        </authorList>
    </citation>
    <scope>NUCLEOTIDE SEQUENCE</scope>
    <source>
        <strain evidence="4">SAG 7.73</strain>
    </source>
</reference>
<feature type="compositionally biased region" description="Gly residues" evidence="3">
    <location>
        <begin position="152"/>
        <end position="163"/>
    </location>
</feature>